<gene>
    <name evidence="1" type="ORF">A2388_01200</name>
</gene>
<evidence type="ECO:0000313" key="2">
    <source>
        <dbReference type="Proteomes" id="UP000177575"/>
    </source>
</evidence>
<evidence type="ECO:0000313" key="1">
    <source>
        <dbReference type="EMBL" id="OHA54563.1"/>
    </source>
</evidence>
<organism evidence="1 2">
    <name type="scientific">Candidatus Veblenbacteria bacterium RIFOXYB1_FULL_43_13</name>
    <dbReference type="NCBI Taxonomy" id="1802426"/>
    <lineage>
        <taxon>Bacteria</taxon>
        <taxon>Candidatus Vebleniibacteriota</taxon>
    </lineage>
</organism>
<dbReference type="Proteomes" id="UP000177575">
    <property type="component" value="Unassembled WGS sequence"/>
</dbReference>
<dbReference type="AlphaFoldDB" id="A0A1G2Q1V9"/>
<name>A0A1G2Q1V9_9BACT</name>
<protein>
    <submittedName>
        <fullName evidence="1">Uncharacterized protein</fullName>
    </submittedName>
</protein>
<accession>A0A1G2Q1V9</accession>
<dbReference type="EMBL" id="MHTC01000047">
    <property type="protein sequence ID" value="OHA54563.1"/>
    <property type="molecule type" value="Genomic_DNA"/>
</dbReference>
<sequence>MPSTITNYILATFLEKWHKSRHAGLRVRQCSPPSLVPPMRQQLQHGGTGRSGVFRSVADTTTGRQKSIYSIIHSFDF</sequence>
<reference evidence="1 2" key="1">
    <citation type="journal article" date="2016" name="Nat. Commun.">
        <title>Thousands of microbial genomes shed light on interconnected biogeochemical processes in an aquifer system.</title>
        <authorList>
            <person name="Anantharaman K."/>
            <person name="Brown C.T."/>
            <person name="Hug L.A."/>
            <person name="Sharon I."/>
            <person name="Castelle C.J."/>
            <person name="Probst A.J."/>
            <person name="Thomas B.C."/>
            <person name="Singh A."/>
            <person name="Wilkins M.J."/>
            <person name="Karaoz U."/>
            <person name="Brodie E.L."/>
            <person name="Williams K.H."/>
            <person name="Hubbard S.S."/>
            <person name="Banfield J.F."/>
        </authorList>
    </citation>
    <scope>NUCLEOTIDE SEQUENCE [LARGE SCALE GENOMIC DNA]</scope>
</reference>
<proteinExistence type="predicted"/>
<comment type="caution">
    <text evidence="1">The sequence shown here is derived from an EMBL/GenBank/DDBJ whole genome shotgun (WGS) entry which is preliminary data.</text>
</comment>